<reference evidence="2" key="1">
    <citation type="journal article" date="2022" name="Int. J. Mol. Sci.">
        <title>Draft Genome of Tanacetum Coccineum: Genomic Comparison of Closely Related Tanacetum-Family Plants.</title>
        <authorList>
            <person name="Yamashiro T."/>
            <person name="Shiraishi A."/>
            <person name="Nakayama K."/>
            <person name="Satake H."/>
        </authorList>
    </citation>
    <scope>NUCLEOTIDE SEQUENCE</scope>
</reference>
<evidence type="ECO:0000313" key="2">
    <source>
        <dbReference type="EMBL" id="GJT20459.1"/>
    </source>
</evidence>
<evidence type="ECO:0000313" key="3">
    <source>
        <dbReference type="Proteomes" id="UP001151760"/>
    </source>
</evidence>
<organism evidence="2 3">
    <name type="scientific">Tanacetum coccineum</name>
    <dbReference type="NCBI Taxonomy" id="301880"/>
    <lineage>
        <taxon>Eukaryota</taxon>
        <taxon>Viridiplantae</taxon>
        <taxon>Streptophyta</taxon>
        <taxon>Embryophyta</taxon>
        <taxon>Tracheophyta</taxon>
        <taxon>Spermatophyta</taxon>
        <taxon>Magnoliopsida</taxon>
        <taxon>eudicotyledons</taxon>
        <taxon>Gunneridae</taxon>
        <taxon>Pentapetalae</taxon>
        <taxon>asterids</taxon>
        <taxon>campanulids</taxon>
        <taxon>Asterales</taxon>
        <taxon>Asteraceae</taxon>
        <taxon>Asteroideae</taxon>
        <taxon>Anthemideae</taxon>
        <taxon>Anthemidinae</taxon>
        <taxon>Tanacetum</taxon>
    </lineage>
</organism>
<keyword evidence="3" id="KW-1185">Reference proteome</keyword>
<sequence length="134" mass="14590">MKGFVEGDREKLDAHNTTSLGESTQPGVSTVNPSGVSSYVGRARNLSLEDKALLTGGDCESAIDRSFGILTIPTFPWVSSLNQGNGNVQLWDLLNANQDPLGSNVKAMMTLEYCPATELQRMEQELGLMTIERR</sequence>
<dbReference type="Proteomes" id="UP001151760">
    <property type="component" value="Unassembled WGS sequence"/>
</dbReference>
<feature type="compositionally biased region" description="Basic and acidic residues" evidence="1">
    <location>
        <begin position="1"/>
        <end position="14"/>
    </location>
</feature>
<reference evidence="2" key="2">
    <citation type="submission" date="2022-01" db="EMBL/GenBank/DDBJ databases">
        <authorList>
            <person name="Yamashiro T."/>
            <person name="Shiraishi A."/>
            <person name="Satake H."/>
            <person name="Nakayama K."/>
        </authorList>
    </citation>
    <scope>NUCLEOTIDE SEQUENCE</scope>
</reference>
<dbReference type="EMBL" id="BQNB010013804">
    <property type="protein sequence ID" value="GJT20459.1"/>
    <property type="molecule type" value="Genomic_DNA"/>
</dbReference>
<feature type="compositionally biased region" description="Polar residues" evidence="1">
    <location>
        <begin position="15"/>
        <end position="35"/>
    </location>
</feature>
<accession>A0ABQ5C5E0</accession>
<gene>
    <name evidence="2" type="ORF">Tco_0890396</name>
</gene>
<feature type="region of interest" description="Disordered" evidence="1">
    <location>
        <begin position="1"/>
        <end position="35"/>
    </location>
</feature>
<evidence type="ECO:0000256" key="1">
    <source>
        <dbReference type="SAM" id="MobiDB-lite"/>
    </source>
</evidence>
<protein>
    <submittedName>
        <fullName evidence="2">Uncharacterized protein</fullName>
    </submittedName>
</protein>
<proteinExistence type="predicted"/>
<comment type="caution">
    <text evidence="2">The sequence shown here is derived from an EMBL/GenBank/DDBJ whole genome shotgun (WGS) entry which is preliminary data.</text>
</comment>
<name>A0ABQ5C5E0_9ASTR</name>